<dbReference type="RefSeq" id="WP_169418655.1">
    <property type="nucleotide sequence ID" value="NZ_JABBFX010000001.1"/>
</dbReference>
<dbReference type="InterPro" id="IPR035906">
    <property type="entry name" value="MetI-like_sf"/>
</dbReference>
<feature type="transmembrane region" description="Helical" evidence="7">
    <location>
        <begin position="132"/>
        <end position="158"/>
    </location>
</feature>
<keyword evidence="4 7" id="KW-0812">Transmembrane</keyword>
<dbReference type="CDD" id="cd06261">
    <property type="entry name" value="TM_PBP2"/>
    <property type="match status" value="1"/>
</dbReference>
<comment type="subcellular location">
    <subcellularLocation>
        <location evidence="1 7">Cell membrane</location>
        <topology evidence="1 7">Multi-pass membrane protein</topology>
    </subcellularLocation>
</comment>
<comment type="similarity">
    <text evidence="7">Belongs to the binding-protein-dependent transport system permease family.</text>
</comment>
<keyword evidence="3" id="KW-1003">Cell membrane</keyword>
<dbReference type="GO" id="GO:0055085">
    <property type="term" value="P:transmembrane transport"/>
    <property type="evidence" value="ECO:0007669"/>
    <property type="project" value="InterPro"/>
</dbReference>
<dbReference type="Pfam" id="PF00528">
    <property type="entry name" value="BPD_transp_1"/>
    <property type="match status" value="1"/>
</dbReference>
<evidence type="ECO:0000256" key="6">
    <source>
        <dbReference type="ARBA" id="ARBA00023136"/>
    </source>
</evidence>
<evidence type="ECO:0000256" key="3">
    <source>
        <dbReference type="ARBA" id="ARBA00022475"/>
    </source>
</evidence>
<feature type="transmembrane region" description="Helical" evidence="7">
    <location>
        <begin position="12"/>
        <end position="30"/>
    </location>
</feature>
<dbReference type="AlphaFoldDB" id="A0A848H7M2"/>
<keyword evidence="6 7" id="KW-0472">Membrane</keyword>
<feature type="domain" description="ABC transmembrane type-1" evidence="8">
    <location>
        <begin position="96"/>
        <end position="311"/>
    </location>
</feature>
<evidence type="ECO:0000256" key="1">
    <source>
        <dbReference type="ARBA" id="ARBA00004651"/>
    </source>
</evidence>
<gene>
    <name evidence="9" type="ORF">HHL11_12275</name>
</gene>
<reference evidence="9 10" key="1">
    <citation type="submission" date="2020-04" db="EMBL/GenBank/DDBJ databases">
        <title>Ramlibacter sp. G-1-2-2 isolated from soil.</title>
        <authorList>
            <person name="Dahal R.H."/>
        </authorList>
    </citation>
    <scope>NUCLEOTIDE SEQUENCE [LARGE SCALE GENOMIC DNA]</scope>
    <source>
        <strain evidence="9 10">G-1-2-2</strain>
    </source>
</reference>
<evidence type="ECO:0000256" key="7">
    <source>
        <dbReference type="RuleBase" id="RU363032"/>
    </source>
</evidence>
<sequence>MLRFTIFRILHAVPLLVAVILAIFLMQQAIPGDPVQAMVGDFPVPPAFREAIEKKYRLNDPLPVRIGTYFNNLLHGDLGFSYHAQRPVLDMVLERAPRTILLAAAGFAVAIPLGMLIGVLTGTTRRRSMDQAGTTVTLILYAVPTFWLGQLLVILFALKLGWFPTQGMGPLLSQATGLQWVLERLHYLALPVAAFAIHDGMRVARIMRASVIDTLGQGYIVTARAKGLRRSAIIWRHIVRNSSLPLVTIAGYAIGSALGGAVLLETVFTWPGLGLLLIESIRTSDNLMVMGVVIFSALAVVTMNFVVDVLYALIDPRIRHQR</sequence>
<dbReference type="Proteomes" id="UP000541185">
    <property type="component" value="Unassembled WGS sequence"/>
</dbReference>
<keyword evidence="2 7" id="KW-0813">Transport</keyword>
<evidence type="ECO:0000256" key="2">
    <source>
        <dbReference type="ARBA" id="ARBA00022448"/>
    </source>
</evidence>
<dbReference type="PROSITE" id="PS50928">
    <property type="entry name" value="ABC_TM1"/>
    <property type="match status" value="1"/>
</dbReference>
<dbReference type="EMBL" id="JABBFX010000001">
    <property type="protein sequence ID" value="NML44533.1"/>
    <property type="molecule type" value="Genomic_DNA"/>
</dbReference>
<dbReference type="Gene3D" id="1.10.3720.10">
    <property type="entry name" value="MetI-like"/>
    <property type="match status" value="1"/>
</dbReference>
<evidence type="ECO:0000313" key="9">
    <source>
        <dbReference type="EMBL" id="NML44533.1"/>
    </source>
</evidence>
<dbReference type="Pfam" id="PF19300">
    <property type="entry name" value="BPD_transp_1_N"/>
    <property type="match status" value="1"/>
</dbReference>
<protein>
    <submittedName>
        <fullName evidence="9">ABC transporter permease</fullName>
    </submittedName>
</protein>
<organism evidence="9 10">
    <name type="scientific">Ramlibacter agri</name>
    <dbReference type="NCBI Taxonomy" id="2728837"/>
    <lineage>
        <taxon>Bacteria</taxon>
        <taxon>Pseudomonadati</taxon>
        <taxon>Pseudomonadota</taxon>
        <taxon>Betaproteobacteria</taxon>
        <taxon>Burkholderiales</taxon>
        <taxon>Comamonadaceae</taxon>
        <taxon>Ramlibacter</taxon>
    </lineage>
</organism>
<feature type="transmembrane region" description="Helical" evidence="7">
    <location>
        <begin position="288"/>
        <end position="314"/>
    </location>
</feature>
<dbReference type="InterPro" id="IPR045621">
    <property type="entry name" value="BPD_transp_1_N"/>
</dbReference>
<evidence type="ECO:0000259" key="8">
    <source>
        <dbReference type="PROSITE" id="PS50928"/>
    </source>
</evidence>
<comment type="caution">
    <text evidence="9">The sequence shown here is derived from an EMBL/GenBank/DDBJ whole genome shotgun (WGS) entry which is preliminary data.</text>
</comment>
<dbReference type="PANTHER" id="PTHR43163">
    <property type="entry name" value="DIPEPTIDE TRANSPORT SYSTEM PERMEASE PROTEIN DPPB-RELATED"/>
    <property type="match status" value="1"/>
</dbReference>
<proteinExistence type="inferred from homology"/>
<feature type="transmembrane region" description="Helical" evidence="7">
    <location>
        <begin position="178"/>
        <end position="198"/>
    </location>
</feature>
<name>A0A848H7M2_9BURK</name>
<feature type="transmembrane region" description="Helical" evidence="7">
    <location>
        <begin position="100"/>
        <end position="120"/>
    </location>
</feature>
<dbReference type="PANTHER" id="PTHR43163:SF6">
    <property type="entry name" value="DIPEPTIDE TRANSPORT SYSTEM PERMEASE PROTEIN DPPB-RELATED"/>
    <property type="match status" value="1"/>
</dbReference>
<evidence type="ECO:0000256" key="4">
    <source>
        <dbReference type="ARBA" id="ARBA00022692"/>
    </source>
</evidence>
<dbReference type="GO" id="GO:0005886">
    <property type="term" value="C:plasma membrane"/>
    <property type="evidence" value="ECO:0007669"/>
    <property type="project" value="UniProtKB-SubCell"/>
</dbReference>
<evidence type="ECO:0000256" key="5">
    <source>
        <dbReference type="ARBA" id="ARBA00022989"/>
    </source>
</evidence>
<keyword evidence="5 7" id="KW-1133">Transmembrane helix</keyword>
<feature type="transmembrane region" description="Helical" evidence="7">
    <location>
        <begin position="244"/>
        <end position="268"/>
    </location>
</feature>
<keyword evidence="10" id="KW-1185">Reference proteome</keyword>
<accession>A0A848H7M2</accession>
<dbReference type="InterPro" id="IPR000515">
    <property type="entry name" value="MetI-like"/>
</dbReference>
<evidence type="ECO:0000313" key="10">
    <source>
        <dbReference type="Proteomes" id="UP000541185"/>
    </source>
</evidence>
<dbReference type="SUPFAM" id="SSF161098">
    <property type="entry name" value="MetI-like"/>
    <property type="match status" value="1"/>
</dbReference>